<dbReference type="GO" id="GO:0005524">
    <property type="term" value="F:ATP binding"/>
    <property type="evidence" value="ECO:0007669"/>
    <property type="project" value="InterPro"/>
</dbReference>
<dbReference type="GO" id="GO:0009117">
    <property type="term" value="P:nucleotide metabolic process"/>
    <property type="evidence" value="ECO:0007669"/>
    <property type="project" value="InterPro"/>
</dbReference>
<dbReference type="InterPro" id="IPR036265">
    <property type="entry name" value="HIT-like_sf"/>
</dbReference>
<reference evidence="3" key="1">
    <citation type="submission" date="2021-01" db="EMBL/GenBank/DDBJ databases">
        <authorList>
            <person name="Kaushik A."/>
        </authorList>
    </citation>
    <scope>NUCLEOTIDE SEQUENCE</scope>
    <source>
        <strain evidence="3">AG4-R118</strain>
    </source>
</reference>
<dbReference type="InterPro" id="IPR043171">
    <property type="entry name" value="Ap4A_phos1/2-like"/>
</dbReference>
<proteinExistence type="predicted"/>
<dbReference type="PANTHER" id="PTHR38420:SF1">
    <property type="entry name" value="PUTATIVE (AFU_ORTHOLOGUE AFUA_5G14690)-RELATED"/>
    <property type="match status" value="1"/>
</dbReference>
<feature type="domain" description="Ap4A phosphorylase 1/2 N-terminal" evidence="2">
    <location>
        <begin position="5"/>
        <end position="171"/>
    </location>
</feature>
<dbReference type="Pfam" id="PF09830">
    <property type="entry name" value="ATP_transf"/>
    <property type="match status" value="1"/>
</dbReference>
<dbReference type="Pfam" id="PF19327">
    <property type="entry name" value="Ap4A_phos_N"/>
    <property type="match status" value="1"/>
</dbReference>
<evidence type="ECO:0000259" key="1">
    <source>
        <dbReference type="Pfam" id="PF09830"/>
    </source>
</evidence>
<dbReference type="SUPFAM" id="SSF54197">
    <property type="entry name" value="HIT-like"/>
    <property type="match status" value="1"/>
</dbReference>
<comment type="caution">
    <text evidence="3">The sequence shown here is derived from an EMBL/GenBank/DDBJ whole genome shotgun (WGS) entry which is preliminary data.</text>
</comment>
<dbReference type="Gene3D" id="3.30.428.70">
    <property type="match status" value="1"/>
</dbReference>
<name>A0A8H3CYK4_9AGAM</name>
<evidence type="ECO:0008006" key="5">
    <source>
        <dbReference type="Google" id="ProtNLM"/>
    </source>
</evidence>
<gene>
    <name evidence="3" type="ORF">RDB_LOCUS151847</name>
</gene>
<evidence type="ECO:0000259" key="2">
    <source>
        <dbReference type="Pfam" id="PF19327"/>
    </source>
</evidence>
<evidence type="ECO:0000313" key="4">
    <source>
        <dbReference type="Proteomes" id="UP000663888"/>
    </source>
</evidence>
<dbReference type="Proteomes" id="UP000663888">
    <property type="component" value="Unassembled WGS sequence"/>
</dbReference>
<dbReference type="EMBL" id="CAJMWX010001639">
    <property type="protein sequence ID" value="CAE6500109.1"/>
    <property type="molecule type" value="Genomic_DNA"/>
</dbReference>
<feature type="domain" description="ATP adenylyltransferase C-terminal" evidence="1">
    <location>
        <begin position="203"/>
        <end position="351"/>
    </location>
</feature>
<dbReference type="InterPro" id="IPR045759">
    <property type="entry name" value="Ap4A_phos1/2_N"/>
</dbReference>
<dbReference type="GO" id="GO:0003877">
    <property type="term" value="F:ATP:ADP adenylyltransferase activity"/>
    <property type="evidence" value="ECO:0007669"/>
    <property type="project" value="InterPro"/>
</dbReference>
<organism evidence="3 4">
    <name type="scientific">Rhizoctonia solani</name>
    <dbReference type="NCBI Taxonomy" id="456999"/>
    <lineage>
        <taxon>Eukaryota</taxon>
        <taxon>Fungi</taxon>
        <taxon>Dikarya</taxon>
        <taxon>Basidiomycota</taxon>
        <taxon>Agaricomycotina</taxon>
        <taxon>Agaricomycetes</taxon>
        <taxon>Cantharellales</taxon>
        <taxon>Ceratobasidiaceae</taxon>
        <taxon>Rhizoctonia</taxon>
    </lineage>
</organism>
<sequence length="359" mass="39070">MSYLKHSEVIASIHSKFETAKSSGALFFYPSTLSKATERGFNFEITICPALQKMPVTPAPDFARVDKPDPFAPPYIPDLFVGELKDELDGDEFAILLNKFSIIPGHFLMVTKAFQSQNSPLTPPQLTQAYLLIRASQQSKTPLFAFYNCGVDSGASQPHKHIQFVPTTREDSDDDEDDSRPPVEAYVQGLKIEGDTKVFSLPLPYTHLVQKLDLPKTTISGTKPLPKQALEELSVKLTSAFLKLLDEAVQSIRIHHGSQTSTTGSAATASFNIILTSEHMHLIPRLRAETVEELHPDAAGRAEAEAAAYTPEKLSVNSLGFAGTLLAKSEAEAQAIKARGVIELLSQVGVPNAGDQADN</sequence>
<accession>A0A8H3CYK4</accession>
<evidence type="ECO:0000313" key="3">
    <source>
        <dbReference type="EMBL" id="CAE6500109.1"/>
    </source>
</evidence>
<dbReference type="AlphaFoldDB" id="A0A8H3CYK4"/>
<dbReference type="PANTHER" id="PTHR38420">
    <property type="entry name" value="AP-4-A PHOSPHORYLASE II"/>
    <property type="match status" value="1"/>
</dbReference>
<dbReference type="InterPro" id="IPR009163">
    <property type="entry name" value="Ap4A_phos1/2"/>
</dbReference>
<protein>
    <recommendedName>
        <fullName evidence="5">ATP adenylyltransferase</fullName>
    </recommendedName>
</protein>
<dbReference type="InterPro" id="IPR019200">
    <property type="entry name" value="ATP_adenylylTrfase_C"/>
</dbReference>
<dbReference type="OrthoDB" id="1749473at2759"/>